<evidence type="ECO:0000256" key="1">
    <source>
        <dbReference type="SAM" id="MobiDB-lite"/>
    </source>
</evidence>
<comment type="caution">
    <text evidence="3">The sequence shown here is derived from an EMBL/GenBank/DDBJ whole genome shotgun (WGS) entry which is preliminary data.</text>
</comment>
<keyword evidence="2" id="KW-1133">Transmembrane helix</keyword>
<feature type="compositionally biased region" description="Low complexity" evidence="1">
    <location>
        <begin position="98"/>
        <end position="111"/>
    </location>
</feature>
<feature type="compositionally biased region" description="Polar residues" evidence="1">
    <location>
        <begin position="136"/>
        <end position="163"/>
    </location>
</feature>
<evidence type="ECO:0000313" key="4">
    <source>
        <dbReference type="Proteomes" id="UP001596514"/>
    </source>
</evidence>
<feature type="compositionally biased region" description="Low complexity" evidence="1">
    <location>
        <begin position="69"/>
        <end position="84"/>
    </location>
</feature>
<keyword evidence="4" id="KW-1185">Reference proteome</keyword>
<keyword evidence="2" id="KW-0812">Transmembrane</keyword>
<dbReference type="Proteomes" id="UP001596514">
    <property type="component" value="Unassembled WGS sequence"/>
</dbReference>
<organism evidence="3 4">
    <name type="scientific">Streptosporangium amethystogenes subsp. fukuiense</name>
    <dbReference type="NCBI Taxonomy" id="698418"/>
    <lineage>
        <taxon>Bacteria</taxon>
        <taxon>Bacillati</taxon>
        <taxon>Actinomycetota</taxon>
        <taxon>Actinomycetes</taxon>
        <taxon>Streptosporangiales</taxon>
        <taxon>Streptosporangiaceae</taxon>
        <taxon>Streptosporangium</taxon>
    </lineage>
</organism>
<feature type="compositionally biased region" description="Basic and acidic residues" evidence="1">
    <location>
        <begin position="341"/>
        <end position="352"/>
    </location>
</feature>
<feature type="region of interest" description="Disordered" evidence="1">
    <location>
        <begin position="56"/>
        <end position="163"/>
    </location>
</feature>
<name>A0ABW2TDX8_9ACTN</name>
<evidence type="ECO:0000256" key="2">
    <source>
        <dbReference type="SAM" id="Phobius"/>
    </source>
</evidence>
<feature type="transmembrane region" description="Helical" evidence="2">
    <location>
        <begin position="182"/>
        <end position="200"/>
    </location>
</feature>
<dbReference type="RefSeq" id="WP_343976168.1">
    <property type="nucleotide sequence ID" value="NZ_BAAAGK010000135.1"/>
</dbReference>
<feature type="region of interest" description="Disordered" evidence="1">
    <location>
        <begin position="294"/>
        <end position="506"/>
    </location>
</feature>
<gene>
    <name evidence="3" type="ORF">ACFQVD_38270</name>
</gene>
<evidence type="ECO:0000313" key="3">
    <source>
        <dbReference type="EMBL" id="MFC7605964.1"/>
    </source>
</evidence>
<accession>A0ABW2TDX8</accession>
<reference evidence="4" key="1">
    <citation type="journal article" date="2019" name="Int. J. Syst. Evol. Microbiol.">
        <title>The Global Catalogue of Microorganisms (GCM) 10K type strain sequencing project: providing services to taxonomists for standard genome sequencing and annotation.</title>
        <authorList>
            <consortium name="The Broad Institute Genomics Platform"/>
            <consortium name="The Broad Institute Genome Sequencing Center for Infectious Disease"/>
            <person name="Wu L."/>
            <person name="Ma J."/>
        </authorList>
    </citation>
    <scope>NUCLEOTIDE SEQUENCE [LARGE SCALE GENOMIC DNA]</scope>
    <source>
        <strain evidence="4">JCM 10083</strain>
    </source>
</reference>
<feature type="compositionally biased region" description="Gly residues" evidence="1">
    <location>
        <begin position="414"/>
        <end position="466"/>
    </location>
</feature>
<protein>
    <submittedName>
        <fullName evidence="3">Uncharacterized protein</fullName>
    </submittedName>
</protein>
<sequence>MSLGISGAFLVVVAPLTDSSVAGATVRTMVVDPSSIPGCDVDPAGPCEEPTPIVTVTVTEDPGGGAEETPVPQKTVTTTVTVPPTTKPPKATTPPPAQESAAPPAQESSAPIAPPETGTETDPSPSASEEQEVQFPANTPLPSATPSPEESATFDENASGSSVSEIRNANAEFDGATLSRQLGIPALILVLLVLFAVLIFEGRLRRLAHAAAIRRAGPRGMGPRVDPMDPMTYHGGPGYAAGPGFVPGPYQSGTAYAPIISLVPMQMYSPVYPEGYVPGQYPYGYEQTTAYMPAPGYEQQPTGHGDPYGQTVQEQVPYGPAGQDGPAAAFHGPQPFGQEPQDDRNRSDRPQGDFRPFGPEPQDVPGQHAPGQGVPGQGGPENPGALGPEPREGRSPQGQPEFPGAPFPQEPARGGHGGPFGGVHGIGGPPAQGGPEGFGGPGAHGPIGGPPAHGGPDGPGGPGTHGPGNRPDAGEQPPMGPASTAVYPLPGQDAGKKKRGLFRRST</sequence>
<feature type="compositionally biased region" description="Polar residues" evidence="1">
    <location>
        <begin position="118"/>
        <end position="128"/>
    </location>
</feature>
<feature type="compositionally biased region" description="Basic residues" evidence="1">
    <location>
        <begin position="496"/>
        <end position="506"/>
    </location>
</feature>
<dbReference type="EMBL" id="JBHTEE010000001">
    <property type="protein sequence ID" value="MFC7605964.1"/>
    <property type="molecule type" value="Genomic_DNA"/>
</dbReference>
<feature type="compositionally biased region" description="Pro residues" evidence="1">
    <location>
        <begin position="85"/>
        <end position="97"/>
    </location>
</feature>
<keyword evidence="2" id="KW-0472">Membrane</keyword>
<proteinExistence type="predicted"/>